<keyword evidence="6" id="KW-0456">Lyase</keyword>
<comment type="catalytic activity">
    <reaction evidence="8">
        <text>precorrin-2 + NAD(+) = sirohydrochlorin + NADH + 2 H(+)</text>
        <dbReference type="Rhea" id="RHEA:15613"/>
        <dbReference type="ChEBI" id="CHEBI:15378"/>
        <dbReference type="ChEBI" id="CHEBI:57540"/>
        <dbReference type="ChEBI" id="CHEBI:57945"/>
        <dbReference type="ChEBI" id="CHEBI:58351"/>
        <dbReference type="ChEBI" id="CHEBI:58827"/>
        <dbReference type="EC" id="1.3.1.76"/>
    </reaction>
</comment>
<dbReference type="Pfam" id="PF01903">
    <property type="entry name" value="CbiX"/>
    <property type="match status" value="3"/>
</dbReference>
<sequence>MTDRTPTSASASLAGGTATVADLGSGVPLVIAAHGTRDTHGVETCRALVRRVAGKLPGVPVELGFVELAEPPIAEAVAAAITAGQSERAEERPSVASPQTAEDADPAADPGGPDAVVVPLMINTGGHVQQDIPEAIEEGRGDSRVVYSRPLQPDARLRQALVRRLTQAMEPASGEAWKPRDTAAVLVGRGALVPDANAAHYQLTRLFWEESGLNRVQPAFIQVTRPALPEALTLLACEGATQIVVVGNFLFPGLLHRWMTEQVEAWNSARPDVEVRIAEVIGDCDELADVVVDRYREPLDEVGLGEGAPVYMSGLRLQGRDVLVVGAGHVAERRVVRLLEAGARVHVVAPNTGIQLGRLARKGLVDLQRRAFTPSDLNGMWFVQALTNDPEVNAAIAAEAERQRIFCVRGDAGRKGSAFTPATQEAGGMTVSVVGDRTPRKSAKLRDELLRALQG</sequence>
<evidence type="ECO:0000256" key="9">
    <source>
        <dbReference type="SAM" id="MobiDB-lite"/>
    </source>
</evidence>
<reference evidence="11" key="1">
    <citation type="submission" date="2017-12" db="EMBL/GenBank/DDBJ databases">
        <title>Whole genome sequencing of Acidipropionibacterium jensenii strains JS279 and JS280.</title>
        <authorList>
            <person name="Deptula P."/>
            <person name="Laine P."/>
            <person name="Smolander O.-P."/>
            <person name="Paulin L."/>
            <person name="Auvinen P."/>
            <person name="Varmanen P."/>
        </authorList>
    </citation>
    <scope>NUCLEOTIDE SEQUENCE [LARGE SCALE GENOMIC DNA]</scope>
    <source>
        <strain evidence="11">JS280</strain>
    </source>
</reference>
<dbReference type="Gene3D" id="3.40.50.1400">
    <property type="match status" value="2"/>
</dbReference>
<dbReference type="InterPro" id="IPR050963">
    <property type="entry name" value="Sirohydro_Cobaltochel/CbiX"/>
</dbReference>
<comment type="pathway">
    <text evidence="1">Porphyrin-containing compound metabolism; siroheme biosynthesis; sirohydrochlorin from precorrin-2: step 1/1.</text>
</comment>
<dbReference type="Gene3D" id="3.40.50.720">
    <property type="entry name" value="NAD(P)-binding Rossmann-like Domain"/>
    <property type="match status" value="1"/>
</dbReference>
<dbReference type="CDD" id="cd03414">
    <property type="entry name" value="CbiX_SirB_C"/>
    <property type="match status" value="1"/>
</dbReference>
<dbReference type="SUPFAM" id="SSF53800">
    <property type="entry name" value="Chelatase"/>
    <property type="match status" value="2"/>
</dbReference>
<dbReference type="Pfam" id="PF13241">
    <property type="entry name" value="NAD_binding_7"/>
    <property type="match status" value="1"/>
</dbReference>
<dbReference type="KEGG" id="aji:C0Z10_10185"/>
<evidence type="ECO:0000256" key="4">
    <source>
        <dbReference type="ARBA" id="ARBA00023002"/>
    </source>
</evidence>
<dbReference type="InterPro" id="IPR006367">
    <property type="entry name" value="Sirohaem_synthase_N"/>
</dbReference>
<evidence type="ECO:0000256" key="2">
    <source>
        <dbReference type="ARBA" id="ARBA00012400"/>
    </source>
</evidence>
<dbReference type="AlphaFoldDB" id="A0A3Q9ULB2"/>
<dbReference type="Proteomes" id="UP000285875">
    <property type="component" value="Chromosome"/>
</dbReference>
<dbReference type="SUPFAM" id="SSF51735">
    <property type="entry name" value="NAD(P)-binding Rossmann-fold domains"/>
    <property type="match status" value="1"/>
</dbReference>
<organism evidence="10 11">
    <name type="scientific">Acidipropionibacterium jensenii</name>
    <dbReference type="NCBI Taxonomy" id="1749"/>
    <lineage>
        <taxon>Bacteria</taxon>
        <taxon>Bacillati</taxon>
        <taxon>Actinomycetota</taxon>
        <taxon>Actinomycetes</taxon>
        <taxon>Propionibacteriales</taxon>
        <taxon>Propionibacteriaceae</taxon>
        <taxon>Acidipropionibacterium</taxon>
    </lineage>
</organism>
<dbReference type="GO" id="GO:0019354">
    <property type="term" value="P:siroheme biosynthetic process"/>
    <property type="evidence" value="ECO:0007669"/>
    <property type="project" value="UniProtKB-UniPathway"/>
</dbReference>
<dbReference type="UniPathway" id="UPA00262">
    <property type="reaction ID" value="UER00222"/>
</dbReference>
<evidence type="ECO:0000313" key="11">
    <source>
        <dbReference type="Proteomes" id="UP000285875"/>
    </source>
</evidence>
<gene>
    <name evidence="10" type="ORF">C0Z10_10185</name>
</gene>
<keyword evidence="5" id="KW-0520">NAD</keyword>
<name>A0A3Q9ULB2_9ACTN</name>
<protein>
    <recommendedName>
        <fullName evidence="2">precorrin-2 dehydrogenase</fullName>
        <ecNumber evidence="2">1.3.1.76</ecNumber>
    </recommendedName>
</protein>
<evidence type="ECO:0000256" key="7">
    <source>
        <dbReference type="ARBA" id="ARBA00023244"/>
    </source>
</evidence>
<keyword evidence="4" id="KW-0560">Oxidoreductase</keyword>
<evidence type="ECO:0000256" key="6">
    <source>
        <dbReference type="ARBA" id="ARBA00023239"/>
    </source>
</evidence>
<accession>A0A3Q9ULB2</accession>
<dbReference type="EC" id="1.3.1.76" evidence="2"/>
<dbReference type="GO" id="GO:0043115">
    <property type="term" value="F:precorrin-2 dehydrogenase activity"/>
    <property type="evidence" value="ECO:0007669"/>
    <property type="project" value="UniProtKB-EC"/>
</dbReference>
<dbReference type="GO" id="GO:0046872">
    <property type="term" value="F:metal ion binding"/>
    <property type="evidence" value="ECO:0007669"/>
    <property type="project" value="UniProtKB-KW"/>
</dbReference>
<keyword evidence="7" id="KW-0627">Porphyrin biosynthesis</keyword>
<keyword evidence="3" id="KW-0479">Metal-binding</keyword>
<dbReference type="InterPro" id="IPR002762">
    <property type="entry name" value="CbiX-like"/>
</dbReference>
<dbReference type="CDD" id="cd03416">
    <property type="entry name" value="CbiX_SirB_N"/>
    <property type="match status" value="1"/>
</dbReference>
<dbReference type="PANTHER" id="PTHR33542">
    <property type="entry name" value="SIROHYDROCHLORIN FERROCHELATASE, CHLOROPLASTIC"/>
    <property type="match status" value="1"/>
</dbReference>
<dbReference type="NCBIfam" id="TIGR01470">
    <property type="entry name" value="cysG_Nterm"/>
    <property type="match status" value="1"/>
</dbReference>
<dbReference type="EMBL" id="CP025570">
    <property type="protein sequence ID" value="AZZ40054.1"/>
    <property type="molecule type" value="Genomic_DNA"/>
</dbReference>
<evidence type="ECO:0000256" key="1">
    <source>
        <dbReference type="ARBA" id="ARBA00005010"/>
    </source>
</evidence>
<evidence type="ECO:0000256" key="3">
    <source>
        <dbReference type="ARBA" id="ARBA00022723"/>
    </source>
</evidence>
<evidence type="ECO:0000256" key="8">
    <source>
        <dbReference type="ARBA" id="ARBA00047561"/>
    </source>
</evidence>
<dbReference type="InterPro" id="IPR036291">
    <property type="entry name" value="NAD(P)-bd_dom_sf"/>
</dbReference>
<dbReference type="PANTHER" id="PTHR33542:SF3">
    <property type="entry name" value="SIROHYDROCHLORIN FERROCHELATASE, CHLOROPLASTIC"/>
    <property type="match status" value="1"/>
</dbReference>
<proteinExistence type="predicted"/>
<dbReference type="GO" id="GO:0016829">
    <property type="term" value="F:lyase activity"/>
    <property type="evidence" value="ECO:0007669"/>
    <property type="project" value="UniProtKB-KW"/>
</dbReference>
<evidence type="ECO:0000256" key="5">
    <source>
        <dbReference type="ARBA" id="ARBA00023027"/>
    </source>
</evidence>
<feature type="region of interest" description="Disordered" evidence="9">
    <location>
        <begin position="84"/>
        <end position="114"/>
    </location>
</feature>
<evidence type="ECO:0000313" key="10">
    <source>
        <dbReference type="EMBL" id="AZZ40054.1"/>
    </source>
</evidence>